<evidence type="ECO:0000256" key="7">
    <source>
        <dbReference type="SAM" id="MobiDB-lite"/>
    </source>
</evidence>
<comment type="similarity">
    <text evidence="1">Belongs to the FLX family.</text>
</comment>
<dbReference type="OrthoDB" id="1899348at2759"/>
<dbReference type="GO" id="GO:0030154">
    <property type="term" value="P:cell differentiation"/>
    <property type="evidence" value="ECO:0007669"/>
    <property type="project" value="UniProtKB-KW"/>
</dbReference>
<accession>A0A2I0AE49</accession>
<protein>
    <submittedName>
        <fullName evidence="8">Uncharacterized protein</fullName>
    </submittedName>
</protein>
<keyword evidence="2" id="KW-0217">Developmental protein</keyword>
<keyword evidence="4 6" id="KW-0175">Coiled coil</keyword>
<proteinExistence type="inferred from homology"/>
<feature type="region of interest" description="Disordered" evidence="7">
    <location>
        <begin position="347"/>
        <end position="372"/>
    </location>
</feature>
<evidence type="ECO:0000313" key="8">
    <source>
        <dbReference type="EMBL" id="PKA53827.1"/>
    </source>
</evidence>
<name>A0A2I0AE49_9ASPA</name>
<dbReference type="EMBL" id="KZ451988">
    <property type="protein sequence ID" value="PKA53827.1"/>
    <property type="molecule type" value="Genomic_DNA"/>
</dbReference>
<evidence type="ECO:0000256" key="1">
    <source>
        <dbReference type="ARBA" id="ARBA00005405"/>
    </source>
</evidence>
<reference evidence="8 9" key="1">
    <citation type="journal article" date="2017" name="Nature">
        <title>The Apostasia genome and the evolution of orchids.</title>
        <authorList>
            <person name="Zhang G.Q."/>
            <person name="Liu K.W."/>
            <person name="Li Z."/>
            <person name="Lohaus R."/>
            <person name="Hsiao Y.Y."/>
            <person name="Niu S.C."/>
            <person name="Wang J.Y."/>
            <person name="Lin Y.C."/>
            <person name="Xu Q."/>
            <person name="Chen L.J."/>
            <person name="Yoshida K."/>
            <person name="Fujiwara S."/>
            <person name="Wang Z.W."/>
            <person name="Zhang Y.Q."/>
            <person name="Mitsuda N."/>
            <person name="Wang M."/>
            <person name="Liu G.H."/>
            <person name="Pecoraro L."/>
            <person name="Huang H.X."/>
            <person name="Xiao X.J."/>
            <person name="Lin M."/>
            <person name="Wu X.Y."/>
            <person name="Wu W.L."/>
            <person name="Chen Y.Y."/>
            <person name="Chang S.B."/>
            <person name="Sakamoto S."/>
            <person name="Ohme-Takagi M."/>
            <person name="Yagi M."/>
            <person name="Zeng S.J."/>
            <person name="Shen C.Y."/>
            <person name="Yeh C.M."/>
            <person name="Luo Y.B."/>
            <person name="Tsai W.C."/>
            <person name="Van de Peer Y."/>
            <person name="Liu Z.J."/>
        </authorList>
    </citation>
    <scope>NUCLEOTIDE SEQUENCE [LARGE SCALE GENOMIC DNA]</scope>
    <source>
        <strain evidence="9">cv. Shenzhen</strain>
        <tissue evidence="8">Stem</tissue>
    </source>
</reference>
<evidence type="ECO:0000256" key="4">
    <source>
        <dbReference type="ARBA" id="ARBA00023054"/>
    </source>
</evidence>
<feature type="coiled-coil region" evidence="6">
    <location>
        <begin position="105"/>
        <end position="163"/>
    </location>
</feature>
<dbReference type="AlphaFoldDB" id="A0A2I0AE49"/>
<evidence type="ECO:0000256" key="2">
    <source>
        <dbReference type="ARBA" id="ARBA00022473"/>
    </source>
</evidence>
<keyword evidence="9" id="KW-1185">Reference proteome</keyword>
<sequence length="372" mass="40265">MASRFVVKAVQAPGMMRHGPFPGYQPSGHRPLEPLSQIEALEKKVAVQESERDILAMENQRLATSHVTLRQDLVSTQHELQRMHSHIGSIHAEIDMQVRGLLENIAKADAEIRASETVAKELQQVHLEGQSLTAARQELTTEIEQMTQDLQKAKVEISNLSQMHAELDGLRQEHLKLRSTFECEKRSNMEHVDQMRSMENNFITMAREVEKLRAEVLNMEKAAMASNQSSNQYAAPNQYTAPNQYGGTFGNQAQVYSSASQVVGYPQSGGYAENTNNLAGAYTNSGFGHGGALVGYYQSYGSTGPGVGAYSMLSGAVYHDGSMMPPASFAGGGQAVDGLRISASVNSSSHDGIRGVAPSQLPGSLPSAATQN</sequence>
<dbReference type="STRING" id="1088818.A0A2I0AE49"/>
<gene>
    <name evidence="8" type="ORF">AXF42_Ash011306</name>
</gene>
<evidence type="ECO:0000313" key="9">
    <source>
        <dbReference type="Proteomes" id="UP000236161"/>
    </source>
</evidence>
<evidence type="ECO:0000256" key="3">
    <source>
        <dbReference type="ARBA" id="ARBA00022782"/>
    </source>
</evidence>
<evidence type="ECO:0000256" key="6">
    <source>
        <dbReference type="SAM" id="Coils"/>
    </source>
</evidence>
<dbReference type="GO" id="GO:0009908">
    <property type="term" value="P:flower development"/>
    <property type="evidence" value="ECO:0007669"/>
    <property type="project" value="UniProtKB-KW"/>
</dbReference>
<keyword evidence="3" id="KW-0221">Differentiation</keyword>
<dbReference type="InterPro" id="IPR040353">
    <property type="entry name" value="FLX/FLX-like"/>
</dbReference>
<keyword evidence="5" id="KW-0287">Flowering</keyword>
<dbReference type="PANTHER" id="PTHR33405">
    <property type="entry name" value="PROTEIN FLX-LIKE 2"/>
    <property type="match status" value="1"/>
</dbReference>
<evidence type="ECO:0000256" key="5">
    <source>
        <dbReference type="ARBA" id="ARBA00023089"/>
    </source>
</evidence>
<dbReference type="Proteomes" id="UP000236161">
    <property type="component" value="Unassembled WGS sequence"/>
</dbReference>
<organism evidence="8 9">
    <name type="scientific">Apostasia shenzhenica</name>
    <dbReference type="NCBI Taxonomy" id="1088818"/>
    <lineage>
        <taxon>Eukaryota</taxon>
        <taxon>Viridiplantae</taxon>
        <taxon>Streptophyta</taxon>
        <taxon>Embryophyta</taxon>
        <taxon>Tracheophyta</taxon>
        <taxon>Spermatophyta</taxon>
        <taxon>Magnoliopsida</taxon>
        <taxon>Liliopsida</taxon>
        <taxon>Asparagales</taxon>
        <taxon>Orchidaceae</taxon>
        <taxon>Apostasioideae</taxon>
        <taxon>Apostasia</taxon>
    </lineage>
</organism>
<dbReference type="PANTHER" id="PTHR33405:SF18">
    <property type="entry name" value="PROTEIN FLX-LIKE 4"/>
    <property type="match status" value="1"/>
</dbReference>